<keyword evidence="3" id="KW-1185">Reference proteome</keyword>
<protein>
    <submittedName>
        <fullName evidence="2">Uncharacterized protein</fullName>
    </submittedName>
</protein>
<feature type="transmembrane region" description="Helical" evidence="1">
    <location>
        <begin position="50"/>
        <end position="71"/>
    </location>
</feature>
<evidence type="ECO:0000313" key="3">
    <source>
        <dbReference type="Proteomes" id="UP000317318"/>
    </source>
</evidence>
<proteinExistence type="predicted"/>
<dbReference type="AlphaFoldDB" id="A0A517R3F2"/>
<keyword evidence="1" id="KW-0812">Transmembrane</keyword>
<accession>A0A517R3F2</accession>
<dbReference type="RefSeq" id="WP_145364499.1">
    <property type="nucleotide sequence ID" value="NZ_CP036268.1"/>
</dbReference>
<evidence type="ECO:0000313" key="2">
    <source>
        <dbReference type="EMBL" id="QDT38387.1"/>
    </source>
</evidence>
<dbReference type="OrthoDB" id="282527at2"/>
<dbReference type="KEGG" id="svp:Pan189_27800"/>
<keyword evidence="1" id="KW-0472">Membrane</keyword>
<gene>
    <name evidence="2" type="ORF">Pan189_27800</name>
</gene>
<organism evidence="2 3">
    <name type="scientific">Stratiformator vulcanicus</name>
    <dbReference type="NCBI Taxonomy" id="2527980"/>
    <lineage>
        <taxon>Bacteria</taxon>
        <taxon>Pseudomonadati</taxon>
        <taxon>Planctomycetota</taxon>
        <taxon>Planctomycetia</taxon>
        <taxon>Planctomycetales</taxon>
        <taxon>Planctomycetaceae</taxon>
        <taxon>Stratiformator</taxon>
    </lineage>
</organism>
<feature type="transmembrane region" description="Helical" evidence="1">
    <location>
        <begin position="137"/>
        <end position="155"/>
    </location>
</feature>
<feature type="transmembrane region" description="Helical" evidence="1">
    <location>
        <begin position="108"/>
        <end position="125"/>
    </location>
</feature>
<keyword evidence="1" id="KW-1133">Transmembrane helix</keyword>
<dbReference type="Proteomes" id="UP000317318">
    <property type="component" value="Chromosome"/>
</dbReference>
<evidence type="ECO:0000256" key="1">
    <source>
        <dbReference type="SAM" id="Phobius"/>
    </source>
</evidence>
<name>A0A517R3F2_9PLAN</name>
<dbReference type="EMBL" id="CP036268">
    <property type="protein sequence ID" value="QDT38387.1"/>
    <property type="molecule type" value="Genomic_DNA"/>
</dbReference>
<sequence length="176" mass="19481">MKEISLNNFGLLIAYLVPGFVTLWGVSFSSPTVNAWLGGSTADAPTLGGFLYVTIASLAAGLTVSTVRWLVIDTLHHLTGIRRPSWDFSRLQENIDAFDRLIEIHYRYYQFHANGLVAVVIAYFGRRIGLGFWSTPFGMAEVACLLVVPILFAGSRDTLSKYYRRADALLDRTAAS</sequence>
<reference evidence="2 3" key="1">
    <citation type="submission" date="2019-02" db="EMBL/GenBank/DDBJ databases">
        <title>Deep-cultivation of Planctomycetes and their phenomic and genomic characterization uncovers novel biology.</title>
        <authorList>
            <person name="Wiegand S."/>
            <person name="Jogler M."/>
            <person name="Boedeker C."/>
            <person name="Pinto D."/>
            <person name="Vollmers J."/>
            <person name="Rivas-Marin E."/>
            <person name="Kohn T."/>
            <person name="Peeters S.H."/>
            <person name="Heuer A."/>
            <person name="Rast P."/>
            <person name="Oberbeckmann S."/>
            <person name="Bunk B."/>
            <person name="Jeske O."/>
            <person name="Meyerdierks A."/>
            <person name="Storesund J.E."/>
            <person name="Kallscheuer N."/>
            <person name="Luecker S."/>
            <person name="Lage O.M."/>
            <person name="Pohl T."/>
            <person name="Merkel B.J."/>
            <person name="Hornburger P."/>
            <person name="Mueller R.-W."/>
            <person name="Bruemmer F."/>
            <person name="Labrenz M."/>
            <person name="Spormann A.M."/>
            <person name="Op den Camp H."/>
            <person name="Overmann J."/>
            <person name="Amann R."/>
            <person name="Jetten M.S.M."/>
            <person name="Mascher T."/>
            <person name="Medema M.H."/>
            <person name="Devos D.P."/>
            <person name="Kaster A.-K."/>
            <person name="Ovreas L."/>
            <person name="Rohde M."/>
            <person name="Galperin M.Y."/>
            <person name="Jogler C."/>
        </authorList>
    </citation>
    <scope>NUCLEOTIDE SEQUENCE [LARGE SCALE GENOMIC DNA]</scope>
    <source>
        <strain evidence="2 3">Pan189</strain>
    </source>
</reference>
<feature type="transmembrane region" description="Helical" evidence="1">
    <location>
        <begin position="12"/>
        <end position="30"/>
    </location>
</feature>